<reference evidence="2" key="1">
    <citation type="submission" date="2023-03" db="EMBL/GenBank/DDBJ databases">
        <title>Electrophorus voltai genome.</title>
        <authorList>
            <person name="Bian C."/>
        </authorList>
    </citation>
    <scope>NUCLEOTIDE SEQUENCE</scope>
    <source>
        <strain evidence="2">CB-2022</strain>
        <tissue evidence="2">Muscle</tissue>
    </source>
</reference>
<protein>
    <submittedName>
        <fullName evidence="2">Uncharacterized protein</fullName>
    </submittedName>
</protein>
<sequence>MPRSFLVKSKKAHSYHEPRTLEDDYNRFDIVLTHMCEDSKIPEDSESCPDAMTIDTSGAFSPESHLVDTAEFSSKSPLSCGGSVCDRSSDYEDCWRPPSPSASPADSEKSFSPSADETQPFAVPFRTYAWGSYSGSEIRQLVEQRFSQHPALDLERSTTLNYYSERVVEPPLLNERGPGSGIYGNYDSSANPFERATGPGLYVDRNTHGNGADMKTDTARICSRLILNGAFKCIKCSKDIVRSLGSGLLVSLIEEVMKKERDPAHCQSVITLLERTCNAGDTLDILLKSRISTLYSALNVSCLLLHSVFLTLGDTKAPSLGLALEALQKLPVPCSHKQEQEDSGMVSLREPLLEAQFDREDETSQSFALWSFATEILCNMEYINVLLSSDFLFFQRKDESWILKGLHLYVKSLESLVDNSISVELLNMKPVHSVLQKIVKIMTECPIQHLKAKATMLFKLFIEKLNGEAKHKCFMCVMKTSQHTGVESFILKNIQNHLVHSSKGYDIAKPSEISTYQREKELDRWTGLCNIAENYIKTLCVYLSMSKSYYGSALKKLHDTKKIMAKVYTVRLSCDLNGFHDILEENHLQ</sequence>
<keyword evidence="3" id="KW-1185">Reference proteome</keyword>
<dbReference type="GO" id="GO:0005737">
    <property type="term" value="C:cytoplasm"/>
    <property type="evidence" value="ECO:0007669"/>
    <property type="project" value="TreeGrafter"/>
</dbReference>
<dbReference type="Proteomes" id="UP001239994">
    <property type="component" value="Unassembled WGS sequence"/>
</dbReference>
<dbReference type="EMBL" id="JAROKS010000015">
    <property type="protein sequence ID" value="KAK1796763.1"/>
    <property type="molecule type" value="Genomic_DNA"/>
</dbReference>
<comment type="caution">
    <text evidence="2">The sequence shown here is derived from an EMBL/GenBank/DDBJ whole genome shotgun (WGS) entry which is preliminary data.</text>
</comment>
<evidence type="ECO:0000313" key="2">
    <source>
        <dbReference type="EMBL" id="KAK1796763.1"/>
    </source>
</evidence>
<dbReference type="PANTHER" id="PTHR15430">
    <property type="entry name" value="GLOMULIN"/>
    <property type="match status" value="1"/>
</dbReference>
<accession>A0AAD8ZEV0</accession>
<feature type="region of interest" description="Disordered" evidence="1">
    <location>
        <begin position="95"/>
        <end position="118"/>
    </location>
</feature>
<proteinExistence type="predicted"/>
<dbReference type="GO" id="GO:0055105">
    <property type="term" value="F:ubiquitin-protein transferase inhibitor activity"/>
    <property type="evidence" value="ECO:0007669"/>
    <property type="project" value="TreeGrafter"/>
</dbReference>
<dbReference type="InterPro" id="IPR013877">
    <property type="entry name" value="YAP-bd/ALF4/Glomulin"/>
</dbReference>
<dbReference type="Pfam" id="PF08568">
    <property type="entry name" value="Kinetochor_Ybp2"/>
    <property type="match status" value="1"/>
</dbReference>
<organism evidence="2 3">
    <name type="scientific">Electrophorus voltai</name>
    <dbReference type="NCBI Taxonomy" id="2609070"/>
    <lineage>
        <taxon>Eukaryota</taxon>
        <taxon>Metazoa</taxon>
        <taxon>Chordata</taxon>
        <taxon>Craniata</taxon>
        <taxon>Vertebrata</taxon>
        <taxon>Euteleostomi</taxon>
        <taxon>Actinopterygii</taxon>
        <taxon>Neopterygii</taxon>
        <taxon>Teleostei</taxon>
        <taxon>Ostariophysi</taxon>
        <taxon>Gymnotiformes</taxon>
        <taxon>Gymnotoidei</taxon>
        <taxon>Gymnotidae</taxon>
        <taxon>Electrophorus</taxon>
    </lineage>
</organism>
<gene>
    <name evidence="2" type="ORF">P4O66_009778</name>
</gene>
<name>A0AAD8ZEV0_9TELE</name>
<dbReference type="AlphaFoldDB" id="A0AAD8ZEV0"/>
<dbReference type="PANTHER" id="PTHR15430:SF1">
    <property type="entry name" value="GLOMULIN"/>
    <property type="match status" value="1"/>
</dbReference>
<evidence type="ECO:0000256" key="1">
    <source>
        <dbReference type="SAM" id="MobiDB-lite"/>
    </source>
</evidence>
<evidence type="ECO:0000313" key="3">
    <source>
        <dbReference type="Proteomes" id="UP001239994"/>
    </source>
</evidence>
<dbReference type="InterPro" id="IPR019516">
    <property type="entry name" value="Glomulin/ALF4"/>
</dbReference>